<feature type="domain" description="2-oxoisovalerate dehydrogenase E1 alpha subunit N-terminal" evidence="2">
    <location>
        <begin position="5"/>
        <end position="31"/>
    </location>
</feature>
<dbReference type="EMBL" id="JACHBF010000010">
    <property type="protein sequence ID" value="MBB6493350.1"/>
    <property type="molecule type" value="Genomic_DNA"/>
</dbReference>
<feature type="compositionally biased region" description="Basic and acidic residues" evidence="1">
    <location>
        <begin position="13"/>
        <end position="22"/>
    </location>
</feature>
<reference evidence="3 4" key="1">
    <citation type="submission" date="2020-08" db="EMBL/GenBank/DDBJ databases">
        <title>Genomic Encyclopedia of Type Strains, Phase IV (KMG-V): Genome sequencing to study the core and pangenomes of soil and plant-associated prokaryotes.</title>
        <authorList>
            <person name="Whitman W."/>
        </authorList>
    </citation>
    <scope>NUCLEOTIDE SEQUENCE [LARGE SCALE GENOMIC DNA]</scope>
    <source>
        <strain evidence="3 4">SEMIA 4059</strain>
    </source>
</reference>
<protein>
    <recommendedName>
        <fullName evidence="2">2-oxoisovalerate dehydrogenase E1 alpha subunit N-terminal domain-containing protein</fullName>
    </recommendedName>
</protein>
<evidence type="ECO:0000259" key="2">
    <source>
        <dbReference type="Pfam" id="PF12573"/>
    </source>
</evidence>
<evidence type="ECO:0000313" key="3">
    <source>
        <dbReference type="EMBL" id="MBB6493350.1"/>
    </source>
</evidence>
<dbReference type="RefSeq" id="WP_081598461.1">
    <property type="nucleotide sequence ID" value="NZ_JAADZA010000009.1"/>
</dbReference>
<dbReference type="InterPro" id="IPR022593">
    <property type="entry name" value="Oxoisoval_DH_suAlpha_N_dom"/>
</dbReference>
<keyword evidence="4" id="KW-1185">Reference proteome</keyword>
<dbReference type="Pfam" id="PF12573">
    <property type="entry name" value="OxoDH_E1alpha_N"/>
    <property type="match status" value="1"/>
</dbReference>
<organism evidence="3 4">
    <name type="scientific">Rhizobium tropici</name>
    <dbReference type="NCBI Taxonomy" id="398"/>
    <lineage>
        <taxon>Bacteria</taxon>
        <taxon>Pseudomonadati</taxon>
        <taxon>Pseudomonadota</taxon>
        <taxon>Alphaproteobacteria</taxon>
        <taxon>Hyphomicrobiales</taxon>
        <taxon>Rhizobiaceae</taxon>
        <taxon>Rhizobium/Agrobacterium group</taxon>
        <taxon>Rhizobium</taxon>
    </lineage>
</organism>
<gene>
    <name evidence="3" type="ORF">GGD45_003776</name>
</gene>
<feature type="region of interest" description="Disordered" evidence="1">
    <location>
        <begin position="1"/>
        <end position="22"/>
    </location>
</feature>
<accession>A0ABR6R2E0</accession>
<proteinExistence type="predicted"/>
<evidence type="ECO:0000313" key="4">
    <source>
        <dbReference type="Proteomes" id="UP000526625"/>
    </source>
</evidence>
<name>A0ABR6R2E0_RHITR</name>
<evidence type="ECO:0000256" key="1">
    <source>
        <dbReference type="SAM" id="MobiDB-lite"/>
    </source>
</evidence>
<dbReference type="Proteomes" id="UP000526625">
    <property type="component" value="Unassembled WGS sequence"/>
</dbReference>
<sequence>MTGNKLSLTVPEPEFRPGDQPDFSHFDVPRALWITRLPHAPIPAVRCCAEAGVQLA</sequence>
<comment type="caution">
    <text evidence="3">The sequence shown here is derived from an EMBL/GenBank/DDBJ whole genome shotgun (WGS) entry which is preliminary data.</text>
</comment>